<dbReference type="EMBL" id="ML978122">
    <property type="protein sequence ID" value="KAF2102759.1"/>
    <property type="molecule type" value="Genomic_DNA"/>
</dbReference>
<dbReference type="Proteomes" id="UP000799772">
    <property type="component" value="Unassembled WGS sequence"/>
</dbReference>
<comment type="caution">
    <text evidence="2">The sequence shown here is derived from an EMBL/GenBank/DDBJ whole genome shotgun (WGS) entry which is preliminary data.</text>
</comment>
<dbReference type="Pfam" id="PF01323">
    <property type="entry name" value="DSBA"/>
    <property type="match status" value="1"/>
</dbReference>
<dbReference type="GO" id="GO:0016491">
    <property type="term" value="F:oxidoreductase activity"/>
    <property type="evidence" value="ECO:0007669"/>
    <property type="project" value="InterPro"/>
</dbReference>
<dbReference type="InterPro" id="IPR036249">
    <property type="entry name" value="Thioredoxin-like_sf"/>
</dbReference>
<feature type="domain" description="DSBA-like thioredoxin" evidence="1">
    <location>
        <begin position="6"/>
        <end position="217"/>
    </location>
</feature>
<dbReference type="Gene3D" id="3.40.30.10">
    <property type="entry name" value="Glutaredoxin"/>
    <property type="match status" value="1"/>
</dbReference>
<organism evidence="2 3">
    <name type="scientific">Rhizodiscina lignyota</name>
    <dbReference type="NCBI Taxonomy" id="1504668"/>
    <lineage>
        <taxon>Eukaryota</taxon>
        <taxon>Fungi</taxon>
        <taxon>Dikarya</taxon>
        <taxon>Ascomycota</taxon>
        <taxon>Pezizomycotina</taxon>
        <taxon>Dothideomycetes</taxon>
        <taxon>Pleosporomycetidae</taxon>
        <taxon>Aulographales</taxon>
        <taxon>Rhizodiscinaceae</taxon>
        <taxon>Rhizodiscina</taxon>
    </lineage>
</organism>
<evidence type="ECO:0000259" key="1">
    <source>
        <dbReference type="Pfam" id="PF01323"/>
    </source>
</evidence>
<dbReference type="AlphaFoldDB" id="A0A9P4MEM8"/>
<name>A0A9P4MEM8_9PEZI</name>
<keyword evidence="3" id="KW-1185">Reference proteome</keyword>
<proteinExistence type="predicted"/>
<dbReference type="PANTHER" id="PTHR13887">
    <property type="entry name" value="GLUTATHIONE S-TRANSFERASE KAPPA"/>
    <property type="match status" value="1"/>
</dbReference>
<reference evidence="2" key="1">
    <citation type="journal article" date="2020" name="Stud. Mycol.">
        <title>101 Dothideomycetes genomes: a test case for predicting lifestyles and emergence of pathogens.</title>
        <authorList>
            <person name="Haridas S."/>
            <person name="Albert R."/>
            <person name="Binder M."/>
            <person name="Bloem J."/>
            <person name="Labutti K."/>
            <person name="Salamov A."/>
            <person name="Andreopoulos B."/>
            <person name="Baker S."/>
            <person name="Barry K."/>
            <person name="Bills G."/>
            <person name="Bluhm B."/>
            <person name="Cannon C."/>
            <person name="Castanera R."/>
            <person name="Culley D."/>
            <person name="Daum C."/>
            <person name="Ezra D."/>
            <person name="Gonzalez J."/>
            <person name="Henrissat B."/>
            <person name="Kuo A."/>
            <person name="Liang C."/>
            <person name="Lipzen A."/>
            <person name="Lutzoni F."/>
            <person name="Magnuson J."/>
            <person name="Mondo S."/>
            <person name="Nolan M."/>
            <person name="Ohm R."/>
            <person name="Pangilinan J."/>
            <person name="Park H.-J."/>
            <person name="Ramirez L."/>
            <person name="Alfaro M."/>
            <person name="Sun H."/>
            <person name="Tritt A."/>
            <person name="Yoshinaga Y."/>
            <person name="Zwiers L.-H."/>
            <person name="Turgeon B."/>
            <person name="Goodwin S."/>
            <person name="Spatafora J."/>
            <person name="Crous P."/>
            <person name="Grigoriev I."/>
        </authorList>
    </citation>
    <scope>NUCLEOTIDE SEQUENCE</scope>
    <source>
        <strain evidence="2">CBS 133067</strain>
    </source>
</reference>
<dbReference type="PANTHER" id="PTHR13887:SF52">
    <property type="entry name" value="DSBA-LIKE THIOREDOXIN DOMAIN-CONTAINING PROTEIN"/>
    <property type="match status" value="1"/>
</dbReference>
<evidence type="ECO:0000313" key="2">
    <source>
        <dbReference type="EMBL" id="KAF2102759.1"/>
    </source>
</evidence>
<protein>
    <submittedName>
        <fullName evidence="2">Thioredoxin-like protein</fullName>
    </submittedName>
</protein>
<sequence length="229" mass="25900">MTYDSTISFTLDTICPWTYLAYRRLTSALSKYADANPSSPATFHLKFIPYQLYPEVSKEGEGKYEWYKREKYQDSDELMRKYTAVMGAYGRGCSPPIHFKFGGTVANTLDAHRVIQHFQEEKGEAVAMGIVGSLYRQYFEEERHPASEETLVKACVEAGVPEADAKAFVEDEYEGLQETKMAISDQNQNGIDAVPHVVFEGKRRDISLTGAKEVDQYIKTMDKIAQESG</sequence>
<dbReference type="OrthoDB" id="1930760at2759"/>
<evidence type="ECO:0000313" key="3">
    <source>
        <dbReference type="Proteomes" id="UP000799772"/>
    </source>
</evidence>
<accession>A0A9P4MEM8</accession>
<dbReference type="InterPro" id="IPR001853">
    <property type="entry name" value="DSBA-like_thioredoxin_dom"/>
</dbReference>
<gene>
    <name evidence="2" type="ORF">NA57DRAFT_63582</name>
</gene>
<dbReference type="SUPFAM" id="SSF52833">
    <property type="entry name" value="Thioredoxin-like"/>
    <property type="match status" value="1"/>
</dbReference>